<dbReference type="AlphaFoldDB" id="A0A1L6J9K5"/>
<gene>
    <name evidence="1" type="ORF">BRX40_07180</name>
</gene>
<dbReference type="KEGG" id="skr:BRX40_07180"/>
<reference evidence="2" key="1">
    <citation type="submission" date="2016-12" db="EMBL/GenBank/DDBJ databases">
        <title>Whole genome sequencing of Sphingomonas sp. ABOJV.</title>
        <authorList>
            <person name="Conlan S."/>
            <person name="Thomas P.J."/>
            <person name="Mullikin J."/>
            <person name="Palmore T.N."/>
            <person name="Frank K.M."/>
            <person name="Segre J.A."/>
        </authorList>
    </citation>
    <scope>NUCLEOTIDE SEQUENCE [LARGE SCALE GENOMIC DNA]</scope>
    <source>
        <strain evidence="2">ABOJV</strain>
    </source>
</reference>
<dbReference type="Proteomes" id="UP000185161">
    <property type="component" value="Chromosome"/>
</dbReference>
<name>A0A1L6J9K5_9SPHN</name>
<keyword evidence="2" id="KW-1185">Reference proteome</keyword>
<proteinExistence type="predicted"/>
<organism evidence="1 2">
    <name type="scientific">Sphingomonas koreensis</name>
    <dbReference type="NCBI Taxonomy" id="93064"/>
    <lineage>
        <taxon>Bacteria</taxon>
        <taxon>Pseudomonadati</taxon>
        <taxon>Pseudomonadota</taxon>
        <taxon>Alphaproteobacteria</taxon>
        <taxon>Sphingomonadales</taxon>
        <taxon>Sphingomonadaceae</taxon>
        <taxon>Sphingomonas</taxon>
    </lineage>
</organism>
<evidence type="ECO:0000313" key="2">
    <source>
        <dbReference type="Proteomes" id="UP000185161"/>
    </source>
</evidence>
<sequence length="232" mass="24929">MPRSAFSRILRSAFASGAILAATTHPARAQDGPASPDPASRASVAGDYVLSQMEMIAGIRLRADGTFEYGLTVGSLDEQARGRWTIAGKRIDLTSDPRPIAPTITPGAIDSAPGEPFAIRVLTPNGRDLPGIDLRIDFDTGEPLISYLAGGPWSLPPAERRTPRFVTFSQTSYRLQSERLPLSAKAGTIATFKLIPNDFGVADLTGSYAEIDGVNLTLYRPEGVMRFKRAQP</sequence>
<accession>A0A1L6J9K5</accession>
<dbReference type="EMBL" id="CP018820">
    <property type="protein sequence ID" value="APR52240.1"/>
    <property type="molecule type" value="Genomic_DNA"/>
</dbReference>
<protein>
    <submittedName>
        <fullName evidence="1">Uncharacterized protein</fullName>
    </submittedName>
</protein>
<evidence type="ECO:0000313" key="1">
    <source>
        <dbReference type="EMBL" id="APR52240.1"/>
    </source>
</evidence>